<evidence type="ECO:0000313" key="4">
    <source>
        <dbReference type="Proteomes" id="UP001174936"/>
    </source>
</evidence>
<evidence type="ECO:0008006" key="5">
    <source>
        <dbReference type="Google" id="ProtNLM"/>
    </source>
</evidence>
<reference evidence="3" key="1">
    <citation type="submission" date="2023-06" db="EMBL/GenBank/DDBJ databases">
        <title>Genome-scale phylogeny and comparative genomics of the fungal order Sordariales.</title>
        <authorList>
            <consortium name="Lawrence Berkeley National Laboratory"/>
            <person name="Hensen N."/>
            <person name="Bonometti L."/>
            <person name="Westerberg I."/>
            <person name="Brannstrom I.O."/>
            <person name="Guillou S."/>
            <person name="Cros-Aarteil S."/>
            <person name="Calhoun S."/>
            <person name="Haridas S."/>
            <person name="Kuo A."/>
            <person name="Mondo S."/>
            <person name="Pangilinan J."/>
            <person name="Riley R."/>
            <person name="Labutti K."/>
            <person name="Andreopoulos B."/>
            <person name="Lipzen A."/>
            <person name="Chen C."/>
            <person name="Yanf M."/>
            <person name="Daum C."/>
            <person name="Ng V."/>
            <person name="Clum A."/>
            <person name="Steindorff A."/>
            <person name="Ohm R."/>
            <person name="Martin F."/>
            <person name="Silar P."/>
            <person name="Natvig D."/>
            <person name="Lalanne C."/>
            <person name="Gautier V."/>
            <person name="Ament-Velasquez S.L."/>
            <person name="Kruys A."/>
            <person name="Hutchinson M.I."/>
            <person name="Powell A.J."/>
            <person name="Barry K."/>
            <person name="Miller A.N."/>
            <person name="Grigoriev I.V."/>
            <person name="Debuchy R."/>
            <person name="Gladieux P."/>
            <person name="Thoren M.H."/>
            <person name="Johannesson H."/>
        </authorList>
    </citation>
    <scope>NUCLEOTIDE SEQUENCE</scope>
    <source>
        <strain evidence="3">SMH2532-1</strain>
    </source>
</reference>
<dbReference type="PANTHER" id="PTHR40788">
    <property type="entry name" value="CLR5 DOMAIN-CONTAINING PROTEIN-RELATED"/>
    <property type="match status" value="1"/>
</dbReference>
<proteinExistence type="predicted"/>
<name>A0AA40CXQ4_9PEZI</name>
<accession>A0AA40CXQ4</accession>
<comment type="caution">
    <text evidence="3">The sequence shown here is derived from an EMBL/GenBank/DDBJ whole genome shotgun (WGS) entry which is preliminary data.</text>
</comment>
<feature type="region of interest" description="Disordered" evidence="2">
    <location>
        <begin position="526"/>
        <end position="562"/>
    </location>
</feature>
<keyword evidence="4" id="KW-1185">Reference proteome</keyword>
<evidence type="ECO:0000313" key="3">
    <source>
        <dbReference type="EMBL" id="KAK0653029.1"/>
    </source>
</evidence>
<sequence length="664" mass="74337">MVRDLHKDLVRKYKRHGDAICRHWRSFGAAQRTSCMRAGAVNGELLKHSLDASMGNVCKFIPEWNLRDITKPGSDALLDLFDHRTSKDLCEQYCFEIWQSFDIAPAHRDEVFAGLASAVNAGLLVPYEIGQLVLNRQLYLLQALNIMIEDILEEGSKTRNTTSPPKPQDPTTLADAVSHLTVGSKPAKISLPDLVATAADQRDALQDYLGLLSTHPVVFCSDVNATFFSRPEVVPDEKGRMLPALTDKHISPAVFDSVHNAVRSAAIWNYLSRLLELLEANPDKVLRPIILQELANVCNLEYSRAQAAFKRQVQTGTGAKWFKRLYNVNDKAGNALVTMKGNSDELASSDPQLHYMLRLCHPDTTAQKAVSWIKKLGDLHESRPEERDKLHEREVQAVFDLAIIIGFIHDLSPAVSMPGLSRKKCQHFVSRTKDLEAELNELKKDIDLLDYASPIDNLLEPGMAQSALDALDQFVIERAGTKMGFLYEDLIQDCLADLQKQHQQAKAKLEKVEYAAPPVLYIPEKREERVEQRKEKEKTRPSHSSVYEIAPQSTRPKEPDNLPTMSFNVTSTAARVFSTLFSKALARGSVSWASFGAAMAELGFSVVPKFGSVYTFIPPSTLAVQKPLTLHRPHKSHIEGHLIPIFAQRLKRTYGWGEESFVVS</sequence>
<evidence type="ECO:0000256" key="1">
    <source>
        <dbReference type="SAM" id="Coils"/>
    </source>
</evidence>
<dbReference type="EMBL" id="JAULSV010000002">
    <property type="protein sequence ID" value="KAK0653029.1"/>
    <property type="molecule type" value="Genomic_DNA"/>
</dbReference>
<organism evidence="3 4">
    <name type="scientific">Cercophora newfieldiana</name>
    <dbReference type="NCBI Taxonomy" id="92897"/>
    <lineage>
        <taxon>Eukaryota</taxon>
        <taxon>Fungi</taxon>
        <taxon>Dikarya</taxon>
        <taxon>Ascomycota</taxon>
        <taxon>Pezizomycotina</taxon>
        <taxon>Sordariomycetes</taxon>
        <taxon>Sordariomycetidae</taxon>
        <taxon>Sordariales</taxon>
        <taxon>Lasiosphaeriaceae</taxon>
        <taxon>Cercophora</taxon>
    </lineage>
</organism>
<keyword evidence="1" id="KW-0175">Coiled coil</keyword>
<feature type="coiled-coil region" evidence="1">
    <location>
        <begin position="425"/>
        <end position="452"/>
    </location>
</feature>
<evidence type="ECO:0000256" key="2">
    <source>
        <dbReference type="SAM" id="MobiDB-lite"/>
    </source>
</evidence>
<feature type="compositionally biased region" description="Basic and acidic residues" evidence="2">
    <location>
        <begin position="526"/>
        <end position="540"/>
    </location>
</feature>
<dbReference type="AlphaFoldDB" id="A0AA40CXQ4"/>
<protein>
    <recommendedName>
        <fullName evidence="5">Ipa protein</fullName>
    </recommendedName>
</protein>
<dbReference type="Proteomes" id="UP001174936">
    <property type="component" value="Unassembled WGS sequence"/>
</dbReference>
<dbReference type="PANTHER" id="PTHR40788:SF1">
    <property type="entry name" value="IPA PROTEIN"/>
    <property type="match status" value="1"/>
</dbReference>
<gene>
    <name evidence="3" type="ORF">B0T16DRAFT_435514</name>
</gene>